<evidence type="ECO:0000313" key="5">
    <source>
        <dbReference type="Proteomes" id="UP000214365"/>
    </source>
</evidence>
<dbReference type="Gene3D" id="1.10.390.10">
    <property type="entry name" value="Neutral Protease Domain 2"/>
    <property type="match status" value="1"/>
</dbReference>
<dbReference type="FunFam" id="1.25.50.20:FF:000002">
    <property type="entry name" value="Aminopeptidase"/>
    <property type="match status" value="1"/>
</dbReference>
<dbReference type="SUPFAM" id="SSF55486">
    <property type="entry name" value="Metalloproteases ('zincins'), catalytic domain"/>
    <property type="match status" value="1"/>
</dbReference>
<dbReference type="GO" id="GO:0006508">
    <property type="term" value="P:proteolysis"/>
    <property type="evidence" value="ECO:0007669"/>
    <property type="project" value="TreeGrafter"/>
</dbReference>
<name>A0A1Q5Q663_TALAT</name>
<reference evidence="4 5" key="1">
    <citation type="submission" date="2015-06" db="EMBL/GenBank/DDBJ databases">
        <title>Talaromyces atroroseus IBT 11181 draft genome.</title>
        <authorList>
            <person name="Rasmussen K.B."/>
            <person name="Rasmussen S."/>
            <person name="Petersen B."/>
            <person name="Sicheritz-Ponten T."/>
            <person name="Mortensen U.H."/>
            <person name="Thrane U."/>
        </authorList>
    </citation>
    <scope>NUCLEOTIDE SEQUENCE [LARGE SCALE GENOMIC DNA]</scope>
    <source>
        <strain evidence="4 5">IBT 11181</strain>
    </source>
</reference>
<dbReference type="GO" id="GO:0042277">
    <property type="term" value="F:peptide binding"/>
    <property type="evidence" value="ECO:0007669"/>
    <property type="project" value="TreeGrafter"/>
</dbReference>
<evidence type="ECO:0000313" key="4">
    <source>
        <dbReference type="EMBL" id="OKL55359.1"/>
    </source>
</evidence>
<evidence type="ECO:0000256" key="1">
    <source>
        <dbReference type="ARBA" id="ARBA00010136"/>
    </source>
</evidence>
<evidence type="ECO:0000259" key="2">
    <source>
        <dbReference type="Pfam" id="PF01433"/>
    </source>
</evidence>
<feature type="domain" description="ERAP1-like C-terminal" evidence="3">
    <location>
        <begin position="138"/>
        <end position="454"/>
    </location>
</feature>
<dbReference type="InterPro" id="IPR014782">
    <property type="entry name" value="Peptidase_M1_dom"/>
</dbReference>
<dbReference type="Proteomes" id="UP000214365">
    <property type="component" value="Unassembled WGS sequence"/>
</dbReference>
<dbReference type="Gene3D" id="1.25.50.20">
    <property type="match status" value="1"/>
</dbReference>
<organism evidence="4 5">
    <name type="scientific">Talaromyces atroroseus</name>
    <dbReference type="NCBI Taxonomy" id="1441469"/>
    <lineage>
        <taxon>Eukaryota</taxon>
        <taxon>Fungi</taxon>
        <taxon>Dikarya</taxon>
        <taxon>Ascomycota</taxon>
        <taxon>Pezizomycotina</taxon>
        <taxon>Eurotiomycetes</taxon>
        <taxon>Eurotiomycetidae</taxon>
        <taxon>Eurotiales</taxon>
        <taxon>Trichocomaceae</taxon>
        <taxon>Talaromyces</taxon>
        <taxon>Talaromyces sect. Trachyspermi</taxon>
    </lineage>
</organism>
<dbReference type="RefSeq" id="XP_020115480.1">
    <property type="nucleotide sequence ID" value="XM_020265335.1"/>
</dbReference>
<dbReference type="STRING" id="1441469.A0A1Q5Q663"/>
<proteinExistence type="inferred from homology"/>
<dbReference type="GO" id="GO:0005737">
    <property type="term" value="C:cytoplasm"/>
    <property type="evidence" value="ECO:0007669"/>
    <property type="project" value="TreeGrafter"/>
</dbReference>
<dbReference type="GO" id="GO:0008270">
    <property type="term" value="F:zinc ion binding"/>
    <property type="evidence" value="ECO:0007669"/>
    <property type="project" value="InterPro"/>
</dbReference>
<dbReference type="InterPro" id="IPR027268">
    <property type="entry name" value="Peptidase_M4/M1_CTD_sf"/>
</dbReference>
<dbReference type="GO" id="GO:0043171">
    <property type="term" value="P:peptide catabolic process"/>
    <property type="evidence" value="ECO:0007669"/>
    <property type="project" value="TreeGrafter"/>
</dbReference>
<comment type="similarity">
    <text evidence="1">Belongs to the peptidase M1 family.</text>
</comment>
<dbReference type="GO" id="GO:0016020">
    <property type="term" value="C:membrane"/>
    <property type="evidence" value="ECO:0007669"/>
    <property type="project" value="TreeGrafter"/>
</dbReference>
<dbReference type="PANTHER" id="PTHR11533:SF174">
    <property type="entry name" value="PUROMYCIN-SENSITIVE AMINOPEPTIDASE-RELATED"/>
    <property type="match status" value="1"/>
</dbReference>
<keyword evidence="5" id="KW-1185">Reference proteome</keyword>
<dbReference type="GeneID" id="31009160"/>
<evidence type="ECO:0000259" key="3">
    <source>
        <dbReference type="Pfam" id="PF11838"/>
    </source>
</evidence>
<protein>
    <recommendedName>
        <fullName evidence="6">ERAP1-like C-terminal domain-containing protein</fullName>
    </recommendedName>
</protein>
<evidence type="ECO:0008006" key="6">
    <source>
        <dbReference type="Google" id="ProtNLM"/>
    </source>
</evidence>
<feature type="domain" description="Peptidase M1 membrane alanine aminopeptidase" evidence="2">
    <location>
        <begin position="9"/>
        <end position="93"/>
    </location>
</feature>
<sequence length="490" mass="55314">MEYWDGMGIWQIYTSENLQHGPILDGMRNSHPVQIRIRSDNEIGDIFDDISYAKGACLLQMIAADLGQEVFLQGIGAYIRKYQFRIARTEDLDKWTRCWATDAHLDAKNNLPPFSGFADHSWCRHAREATFPVANLVFFKINANHTGIYRTAYSSERLKRLGEAAVNGLLTIEDRTGLVADASSLAAVGHQRTSSIFSLFAMLNMESEYIVWSVMIDSLSAISAAWMHVPETKDALQEFKRQLIGPKAYKQGWILNKRESYDTGKLRSLLLSKFALVGDIETPKAALEMFTQYRAGDKTAIHPDLRTAAFASVVCSGSEIEYNAVLDVYRTTNDSTERIAALAALGYARNPTLVERTISMLLSNEVRLQDNQAPMSRLGSHGTGIAAVWNWITHDWPTVRERLSSGLAILPLVINLCTKGLTTEGQLRQVDNFFKDIVTRGFEMALQESLDEIKMNIRWVERDAEDVQKWLENFLGETRPLDEKGLRTEF</sequence>
<dbReference type="InterPro" id="IPR050344">
    <property type="entry name" value="Peptidase_M1_aminopeptidases"/>
</dbReference>
<dbReference type="GO" id="GO:0070006">
    <property type="term" value="F:metalloaminopeptidase activity"/>
    <property type="evidence" value="ECO:0007669"/>
    <property type="project" value="TreeGrafter"/>
</dbReference>
<accession>A0A1Q5Q663</accession>
<gene>
    <name evidence="4" type="ORF">UA08_09404</name>
</gene>
<dbReference type="Pfam" id="PF01433">
    <property type="entry name" value="Peptidase_M1"/>
    <property type="match status" value="1"/>
</dbReference>
<dbReference type="PANTHER" id="PTHR11533">
    <property type="entry name" value="PROTEASE M1 ZINC METALLOPROTEASE"/>
    <property type="match status" value="1"/>
</dbReference>
<dbReference type="AlphaFoldDB" id="A0A1Q5Q663"/>
<dbReference type="EMBL" id="LFMY01000022">
    <property type="protein sequence ID" value="OKL55359.1"/>
    <property type="molecule type" value="Genomic_DNA"/>
</dbReference>
<comment type="caution">
    <text evidence="4">The sequence shown here is derived from an EMBL/GenBank/DDBJ whole genome shotgun (WGS) entry which is preliminary data.</text>
</comment>
<dbReference type="InterPro" id="IPR024571">
    <property type="entry name" value="ERAP1-like_C_dom"/>
</dbReference>
<dbReference type="Pfam" id="PF11838">
    <property type="entry name" value="ERAP1_C"/>
    <property type="match status" value="1"/>
</dbReference>
<dbReference type="OrthoDB" id="10031169at2759"/>